<dbReference type="KEGG" id="mets:DK389_08645"/>
<evidence type="ECO:0000256" key="1">
    <source>
        <dbReference type="ARBA" id="ARBA00022729"/>
    </source>
</evidence>
<proteinExistence type="predicted"/>
<feature type="region of interest" description="Disordered" evidence="2">
    <location>
        <begin position="157"/>
        <end position="192"/>
    </location>
</feature>
<feature type="domain" description="Alkaline proteinase inhibitor/ Outer membrane lipoprotein Omp19" evidence="3">
    <location>
        <begin position="55"/>
        <end position="148"/>
    </location>
</feature>
<accession>A0A2U8W5N7</accession>
<evidence type="ECO:0000259" key="3">
    <source>
        <dbReference type="Pfam" id="PF02974"/>
    </source>
</evidence>
<dbReference type="InterPro" id="IPR021140">
    <property type="entry name" value="Inh/Omp19"/>
</dbReference>
<dbReference type="SUPFAM" id="SSF50882">
    <property type="entry name" value="beta-Barrel protease inhibitors"/>
    <property type="match status" value="2"/>
</dbReference>
<dbReference type="EMBL" id="CP029550">
    <property type="protein sequence ID" value="AWN40586.1"/>
    <property type="molecule type" value="Genomic_DNA"/>
</dbReference>
<protein>
    <recommendedName>
        <fullName evidence="3">Alkaline proteinase inhibitor/ Outer membrane lipoprotein Omp19 domain-containing protein</fullName>
    </recommendedName>
</protein>
<dbReference type="Proteomes" id="UP000245926">
    <property type="component" value="Chromosome"/>
</dbReference>
<sequence length="282" mass="30074">MVRRQGAAHAGARDALERAAVRRVLAALLLATGAARAQETPPPPELFVASLPETASGVPGTWDLSRDGSTRRCVMTLTGESGEAGRRLFFPAGCRKALPIMNGIAGWLFTDGTMRLVDRNLRPVLMFARRPDQRSLLAKAETGEAYSLVPLQIQAMRPPEPAASGPAAEAGAAPPTSTAEPTASEPGPAPGVYALDRYQDQDVCRLSLAPRDGAAAPVHVLDGCRDNGLAIFDPVTWRYASGRLTLVAKRGHVVNLVPMGDGRWRRDPETGTTFLLRKIEGP</sequence>
<feature type="compositionally biased region" description="Low complexity" evidence="2">
    <location>
        <begin position="162"/>
        <end position="186"/>
    </location>
</feature>
<dbReference type="Gene3D" id="2.40.128.10">
    <property type="match status" value="2"/>
</dbReference>
<dbReference type="AlphaFoldDB" id="A0A2U8W5N7"/>
<dbReference type="InterPro" id="IPR016085">
    <property type="entry name" value="Protease_inh_B-barrel_dom"/>
</dbReference>
<evidence type="ECO:0000256" key="2">
    <source>
        <dbReference type="SAM" id="MobiDB-lite"/>
    </source>
</evidence>
<evidence type="ECO:0000313" key="4">
    <source>
        <dbReference type="EMBL" id="AWN40586.1"/>
    </source>
</evidence>
<dbReference type="OrthoDB" id="8446360at2"/>
<keyword evidence="5" id="KW-1185">Reference proteome</keyword>
<organism evidence="4 5">
    <name type="scientific">Methylobacterium durans</name>
    <dbReference type="NCBI Taxonomy" id="2202825"/>
    <lineage>
        <taxon>Bacteria</taxon>
        <taxon>Pseudomonadati</taxon>
        <taxon>Pseudomonadota</taxon>
        <taxon>Alphaproteobacteria</taxon>
        <taxon>Hyphomicrobiales</taxon>
        <taxon>Methylobacteriaceae</taxon>
        <taxon>Methylobacterium</taxon>
    </lineage>
</organism>
<dbReference type="Pfam" id="PF02974">
    <property type="entry name" value="Inh"/>
    <property type="match status" value="1"/>
</dbReference>
<reference evidence="5" key="1">
    <citation type="submission" date="2018-05" db="EMBL/GenBank/DDBJ databases">
        <title>Complete Genome Sequence of Methylobacterium sp. 17SD2-17.</title>
        <authorList>
            <person name="Srinivasan S."/>
        </authorList>
    </citation>
    <scope>NUCLEOTIDE SEQUENCE [LARGE SCALE GENOMIC DNA]</scope>
    <source>
        <strain evidence="5">17SD2-17</strain>
    </source>
</reference>
<keyword evidence="1" id="KW-0732">Signal</keyword>
<gene>
    <name evidence="4" type="ORF">DK389_08645</name>
</gene>
<name>A0A2U8W5N7_9HYPH</name>
<dbReference type="GO" id="GO:0004866">
    <property type="term" value="F:endopeptidase inhibitor activity"/>
    <property type="evidence" value="ECO:0007669"/>
    <property type="project" value="InterPro"/>
</dbReference>
<evidence type="ECO:0000313" key="5">
    <source>
        <dbReference type="Proteomes" id="UP000245926"/>
    </source>
</evidence>